<dbReference type="EMBL" id="CM047904">
    <property type="protein sequence ID" value="KAJ0089783.1"/>
    <property type="molecule type" value="Genomic_DNA"/>
</dbReference>
<organism evidence="1 2">
    <name type="scientific">Pistacia atlantica</name>
    <dbReference type="NCBI Taxonomy" id="434234"/>
    <lineage>
        <taxon>Eukaryota</taxon>
        <taxon>Viridiplantae</taxon>
        <taxon>Streptophyta</taxon>
        <taxon>Embryophyta</taxon>
        <taxon>Tracheophyta</taxon>
        <taxon>Spermatophyta</taxon>
        <taxon>Magnoliopsida</taxon>
        <taxon>eudicotyledons</taxon>
        <taxon>Gunneridae</taxon>
        <taxon>Pentapetalae</taxon>
        <taxon>rosids</taxon>
        <taxon>malvids</taxon>
        <taxon>Sapindales</taxon>
        <taxon>Anacardiaceae</taxon>
        <taxon>Pistacia</taxon>
    </lineage>
</organism>
<accession>A0ACC1AT36</accession>
<evidence type="ECO:0000313" key="1">
    <source>
        <dbReference type="EMBL" id="KAJ0089783.1"/>
    </source>
</evidence>
<proteinExistence type="predicted"/>
<protein>
    <submittedName>
        <fullName evidence="1">Uncharacterized protein</fullName>
    </submittedName>
</protein>
<keyword evidence="2" id="KW-1185">Reference proteome</keyword>
<comment type="caution">
    <text evidence="1">The sequence shown here is derived from an EMBL/GenBank/DDBJ whole genome shotgun (WGS) entry which is preliminary data.</text>
</comment>
<sequence>MHGFGVYQFGNGHRYEGAWHEGRRQGLGMYTFEVVRRRVVSGKMGFLMFQAHETRILDLLPPVNHFKVLNVRVT</sequence>
<evidence type="ECO:0000313" key="2">
    <source>
        <dbReference type="Proteomes" id="UP001164250"/>
    </source>
</evidence>
<dbReference type="Proteomes" id="UP001164250">
    <property type="component" value="Chromosome 8"/>
</dbReference>
<gene>
    <name evidence="1" type="ORF">Patl1_14599</name>
</gene>
<reference evidence="2" key="1">
    <citation type="journal article" date="2023" name="G3 (Bethesda)">
        <title>Genome assembly and association tests identify interacting loci associated with vigor, precocity, and sex in interspecific pistachio rootstocks.</title>
        <authorList>
            <person name="Palmer W."/>
            <person name="Jacygrad E."/>
            <person name="Sagayaradj S."/>
            <person name="Cavanaugh K."/>
            <person name="Han R."/>
            <person name="Bertier L."/>
            <person name="Beede B."/>
            <person name="Kafkas S."/>
            <person name="Golino D."/>
            <person name="Preece J."/>
            <person name="Michelmore R."/>
        </authorList>
    </citation>
    <scope>NUCLEOTIDE SEQUENCE [LARGE SCALE GENOMIC DNA]</scope>
</reference>
<name>A0ACC1AT36_9ROSI</name>